<sequence>MAHFLNYVADFLTSIHCYECYQLVKTWSLMNVVERKWAHGSLMQVDERYRAGDQEFEVQIHENPSLRSSCSVIQLFICSLGIFMGGAFLGVSLAVLEGTTRLGLIHLLVISLDERK</sequence>
<gene>
    <name evidence="2" type="ORF">POPTR_010G037400</name>
</gene>
<accession>A0A2K1YNE9</accession>
<feature type="transmembrane region" description="Helical" evidence="1">
    <location>
        <begin position="72"/>
        <end position="96"/>
    </location>
</feature>
<dbReference type="InParanoid" id="A0A2K1YNE9"/>
<keyword evidence="3" id="KW-1185">Reference proteome</keyword>
<evidence type="ECO:0000313" key="2">
    <source>
        <dbReference type="EMBL" id="PNT14551.1"/>
    </source>
</evidence>
<protein>
    <submittedName>
        <fullName evidence="2">Uncharacterized protein</fullName>
    </submittedName>
</protein>
<organism evidence="2 3">
    <name type="scientific">Populus trichocarpa</name>
    <name type="common">Western balsam poplar</name>
    <name type="synonym">Populus balsamifera subsp. trichocarpa</name>
    <dbReference type="NCBI Taxonomy" id="3694"/>
    <lineage>
        <taxon>Eukaryota</taxon>
        <taxon>Viridiplantae</taxon>
        <taxon>Streptophyta</taxon>
        <taxon>Embryophyta</taxon>
        <taxon>Tracheophyta</taxon>
        <taxon>Spermatophyta</taxon>
        <taxon>Magnoliopsida</taxon>
        <taxon>eudicotyledons</taxon>
        <taxon>Gunneridae</taxon>
        <taxon>Pentapetalae</taxon>
        <taxon>rosids</taxon>
        <taxon>fabids</taxon>
        <taxon>Malpighiales</taxon>
        <taxon>Salicaceae</taxon>
        <taxon>Saliceae</taxon>
        <taxon>Populus</taxon>
    </lineage>
</organism>
<evidence type="ECO:0000256" key="1">
    <source>
        <dbReference type="SAM" id="Phobius"/>
    </source>
</evidence>
<name>A0A2K1YNE9_POPTR</name>
<reference evidence="2 3" key="1">
    <citation type="journal article" date="2006" name="Science">
        <title>The genome of black cottonwood, Populus trichocarpa (Torr. &amp; Gray).</title>
        <authorList>
            <person name="Tuskan G.A."/>
            <person name="Difazio S."/>
            <person name="Jansson S."/>
            <person name="Bohlmann J."/>
            <person name="Grigoriev I."/>
            <person name="Hellsten U."/>
            <person name="Putnam N."/>
            <person name="Ralph S."/>
            <person name="Rombauts S."/>
            <person name="Salamov A."/>
            <person name="Schein J."/>
            <person name="Sterck L."/>
            <person name="Aerts A."/>
            <person name="Bhalerao R.R."/>
            <person name="Bhalerao R.P."/>
            <person name="Blaudez D."/>
            <person name="Boerjan W."/>
            <person name="Brun A."/>
            <person name="Brunner A."/>
            <person name="Busov V."/>
            <person name="Campbell M."/>
            <person name="Carlson J."/>
            <person name="Chalot M."/>
            <person name="Chapman J."/>
            <person name="Chen G.L."/>
            <person name="Cooper D."/>
            <person name="Coutinho P.M."/>
            <person name="Couturier J."/>
            <person name="Covert S."/>
            <person name="Cronk Q."/>
            <person name="Cunningham R."/>
            <person name="Davis J."/>
            <person name="Degroeve S."/>
            <person name="Dejardin A."/>
            <person name="Depamphilis C."/>
            <person name="Detter J."/>
            <person name="Dirks B."/>
            <person name="Dubchak I."/>
            <person name="Duplessis S."/>
            <person name="Ehlting J."/>
            <person name="Ellis B."/>
            <person name="Gendler K."/>
            <person name="Goodstein D."/>
            <person name="Gribskov M."/>
            <person name="Grimwood J."/>
            <person name="Groover A."/>
            <person name="Gunter L."/>
            <person name="Hamberger B."/>
            <person name="Heinze B."/>
            <person name="Helariutta Y."/>
            <person name="Henrissat B."/>
            <person name="Holligan D."/>
            <person name="Holt R."/>
            <person name="Huang W."/>
            <person name="Islam-Faridi N."/>
            <person name="Jones S."/>
            <person name="Jones-Rhoades M."/>
            <person name="Jorgensen R."/>
            <person name="Joshi C."/>
            <person name="Kangasjarvi J."/>
            <person name="Karlsson J."/>
            <person name="Kelleher C."/>
            <person name="Kirkpatrick R."/>
            <person name="Kirst M."/>
            <person name="Kohler A."/>
            <person name="Kalluri U."/>
            <person name="Larimer F."/>
            <person name="Leebens-Mack J."/>
            <person name="Leple J.C."/>
            <person name="Locascio P."/>
            <person name="Lou Y."/>
            <person name="Lucas S."/>
            <person name="Martin F."/>
            <person name="Montanini B."/>
            <person name="Napoli C."/>
            <person name="Nelson D.R."/>
            <person name="Nelson C."/>
            <person name="Nieminen K."/>
            <person name="Nilsson O."/>
            <person name="Pereda V."/>
            <person name="Peter G."/>
            <person name="Philippe R."/>
            <person name="Pilate G."/>
            <person name="Poliakov A."/>
            <person name="Razumovskaya J."/>
            <person name="Richardson P."/>
            <person name="Rinaldi C."/>
            <person name="Ritland K."/>
            <person name="Rouze P."/>
            <person name="Ryaboy D."/>
            <person name="Schmutz J."/>
            <person name="Schrader J."/>
            <person name="Segerman B."/>
            <person name="Shin H."/>
            <person name="Siddiqui A."/>
            <person name="Sterky F."/>
            <person name="Terry A."/>
            <person name="Tsai C.J."/>
            <person name="Uberbacher E."/>
            <person name="Unneberg P."/>
            <person name="Vahala J."/>
            <person name="Wall K."/>
            <person name="Wessler S."/>
            <person name="Yang G."/>
            <person name="Yin T."/>
            <person name="Douglas C."/>
            <person name="Marra M."/>
            <person name="Sandberg G."/>
            <person name="Van de Peer Y."/>
            <person name="Rokhsar D."/>
        </authorList>
    </citation>
    <scope>NUCLEOTIDE SEQUENCE [LARGE SCALE GENOMIC DNA]</scope>
    <source>
        <strain evidence="3">cv. Nisqually</strain>
    </source>
</reference>
<keyword evidence="1" id="KW-0472">Membrane</keyword>
<dbReference type="AlphaFoldDB" id="A0A2K1YNE9"/>
<dbReference type="Proteomes" id="UP000006729">
    <property type="component" value="Chromosome 10"/>
</dbReference>
<dbReference type="EMBL" id="CM009299">
    <property type="protein sequence ID" value="PNT14551.1"/>
    <property type="molecule type" value="Genomic_DNA"/>
</dbReference>
<proteinExistence type="predicted"/>
<keyword evidence="1" id="KW-0812">Transmembrane</keyword>
<keyword evidence="1" id="KW-1133">Transmembrane helix</keyword>
<evidence type="ECO:0000313" key="3">
    <source>
        <dbReference type="Proteomes" id="UP000006729"/>
    </source>
</evidence>